<protein>
    <submittedName>
        <fullName evidence="2">Uncharacterized protein</fullName>
    </submittedName>
</protein>
<evidence type="ECO:0000313" key="3">
    <source>
        <dbReference type="Proteomes" id="UP000014500"/>
    </source>
</evidence>
<proteinExistence type="predicted"/>
<reference evidence="2" key="2">
    <citation type="submission" date="2015-02" db="UniProtKB">
        <authorList>
            <consortium name="EnsemblMetazoa"/>
        </authorList>
    </citation>
    <scope>IDENTIFICATION</scope>
</reference>
<reference evidence="3" key="1">
    <citation type="submission" date="2011-05" db="EMBL/GenBank/DDBJ databases">
        <authorList>
            <person name="Richards S.R."/>
            <person name="Qu J."/>
            <person name="Jiang H."/>
            <person name="Jhangiani S.N."/>
            <person name="Agravi P."/>
            <person name="Goodspeed R."/>
            <person name="Gross S."/>
            <person name="Mandapat C."/>
            <person name="Jackson L."/>
            <person name="Mathew T."/>
            <person name="Pu L."/>
            <person name="Thornton R."/>
            <person name="Saada N."/>
            <person name="Wilczek-Boney K.B."/>
            <person name="Lee S."/>
            <person name="Kovar C."/>
            <person name="Wu Y."/>
            <person name="Scherer S.E."/>
            <person name="Worley K.C."/>
            <person name="Muzny D.M."/>
            <person name="Gibbs R."/>
        </authorList>
    </citation>
    <scope>NUCLEOTIDE SEQUENCE</scope>
    <source>
        <strain evidence="3">Brora</strain>
    </source>
</reference>
<keyword evidence="3" id="KW-1185">Reference proteome</keyword>
<dbReference type="Proteomes" id="UP000014500">
    <property type="component" value="Unassembled WGS sequence"/>
</dbReference>
<name>T1ISK2_STRMM</name>
<feature type="region of interest" description="Disordered" evidence="1">
    <location>
        <begin position="148"/>
        <end position="169"/>
    </location>
</feature>
<feature type="compositionally biased region" description="Polar residues" evidence="1">
    <location>
        <begin position="160"/>
        <end position="169"/>
    </location>
</feature>
<dbReference type="AlphaFoldDB" id="T1ISK2"/>
<accession>T1ISK2</accession>
<feature type="compositionally biased region" description="Polar residues" evidence="1">
    <location>
        <begin position="65"/>
        <end position="78"/>
    </location>
</feature>
<dbReference type="EMBL" id="JH431434">
    <property type="status" value="NOT_ANNOTATED_CDS"/>
    <property type="molecule type" value="Genomic_DNA"/>
</dbReference>
<feature type="region of interest" description="Disordered" evidence="1">
    <location>
        <begin position="112"/>
        <end position="131"/>
    </location>
</feature>
<feature type="compositionally biased region" description="Polar residues" evidence="1">
    <location>
        <begin position="16"/>
        <end position="31"/>
    </location>
</feature>
<evidence type="ECO:0000256" key="1">
    <source>
        <dbReference type="SAM" id="MobiDB-lite"/>
    </source>
</evidence>
<dbReference type="EnsemblMetazoa" id="SMAR004078-RA">
    <property type="protein sequence ID" value="SMAR004078-PA"/>
    <property type="gene ID" value="SMAR004078"/>
</dbReference>
<feature type="region of interest" description="Disordered" evidence="1">
    <location>
        <begin position="1"/>
        <end position="35"/>
    </location>
</feature>
<organism evidence="2 3">
    <name type="scientific">Strigamia maritima</name>
    <name type="common">European centipede</name>
    <name type="synonym">Geophilus maritimus</name>
    <dbReference type="NCBI Taxonomy" id="126957"/>
    <lineage>
        <taxon>Eukaryota</taxon>
        <taxon>Metazoa</taxon>
        <taxon>Ecdysozoa</taxon>
        <taxon>Arthropoda</taxon>
        <taxon>Myriapoda</taxon>
        <taxon>Chilopoda</taxon>
        <taxon>Pleurostigmophora</taxon>
        <taxon>Geophilomorpha</taxon>
        <taxon>Linotaeniidae</taxon>
        <taxon>Strigamia</taxon>
    </lineage>
</organism>
<feature type="region of interest" description="Disordered" evidence="1">
    <location>
        <begin position="49"/>
        <end position="78"/>
    </location>
</feature>
<sequence length="303" mass="35300">MSKGYTLFDDSDDAESTNNDIRTIPDSQSPKSYRKTRRDYLFETLTEENETEINENRKPFRSRINLPSTSGRNTLRTRQTPDILICSPQITPKFSRAGPKLNIYNYSSNSELEDSEELDNSPQVSPIPLRTNEKSKSFDYTLFSDNSQLEESEELDNSPVKRSSTPKTTISQNLKKKIAIKKVKSKLKLDKIDELSSSDDDFVPAKRQKRLKSLPKRRMKKKAIRKVEFSPIRKCPDDFIEHNMENPKYYLKDNIKSYDQDTSAGKRFQELKRINELRNVEVASKKKGEIRKMNRKLICGRRK</sequence>
<dbReference type="HOGENOM" id="CLU_919249_0_0_1"/>
<evidence type="ECO:0000313" key="2">
    <source>
        <dbReference type="EnsemblMetazoa" id="SMAR004078-PA"/>
    </source>
</evidence>